<protein>
    <submittedName>
        <fullName evidence="1">Uncharacterized protein</fullName>
    </submittedName>
</protein>
<comment type="caution">
    <text evidence="1">The sequence shown here is derived from an EMBL/GenBank/DDBJ whole genome shotgun (WGS) entry which is preliminary data.</text>
</comment>
<dbReference type="Proteomes" id="UP000294555">
    <property type="component" value="Unassembled WGS sequence"/>
</dbReference>
<dbReference type="AlphaFoldDB" id="A0A4R1NC34"/>
<dbReference type="EMBL" id="SJOI01000001">
    <property type="protein sequence ID" value="TCL02116.1"/>
    <property type="molecule type" value="Genomic_DNA"/>
</dbReference>
<evidence type="ECO:0000313" key="2">
    <source>
        <dbReference type="Proteomes" id="UP000294555"/>
    </source>
</evidence>
<reference evidence="1 2" key="1">
    <citation type="submission" date="2019-02" db="EMBL/GenBank/DDBJ databases">
        <title>Investigation of anaerobic lignin degradation for improved lignocellulosic biofuels.</title>
        <authorList>
            <person name="Deangelis K."/>
        </authorList>
    </citation>
    <scope>NUCLEOTIDE SEQUENCE [LARGE SCALE GENOMIC DNA]</scope>
    <source>
        <strain evidence="1 2">159R</strain>
    </source>
</reference>
<organism evidence="1 2">
    <name type="scientific">Sodalis ligni</name>
    <dbReference type="NCBI Taxonomy" id="2697027"/>
    <lineage>
        <taxon>Bacteria</taxon>
        <taxon>Pseudomonadati</taxon>
        <taxon>Pseudomonadota</taxon>
        <taxon>Gammaproteobacteria</taxon>
        <taxon>Enterobacterales</taxon>
        <taxon>Bruguierivoracaceae</taxon>
        <taxon>Sodalis</taxon>
    </lineage>
</organism>
<proteinExistence type="predicted"/>
<gene>
    <name evidence="1" type="ORF">EZJ58_0109</name>
</gene>
<evidence type="ECO:0000313" key="1">
    <source>
        <dbReference type="EMBL" id="TCL02116.1"/>
    </source>
</evidence>
<name>A0A4R1NC34_9GAMM</name>
<keyword evidence="2" id="KW-1185">Reference proteome</keyword>
<accession>A0A4R1NC34</accession>
<sequence>MLMTDNAMKLYIHRWLKNAQEKKIFHKIIYNEISWLRTELNCGDSSCFEEKIKTIYTRCQQISDEHNKD</sequence>